<feature type="transmembrane region" description="Helical" evidence="8">
    <location>
        <begin position="304"/>
        <end position="324"/>
    </location>
</feature>
<accession>A0A520S0J0</accession>
<dbReference type="GO" id="GO:0005886">
    <property type="term" value="C:plasma membrane"/>
    <property type="evidence" value="ECO:0007669"/>
    <property type="project" value="UniProtKB-SubCell"/>
</dbReference>
<feature type="transmembrane region" description="Helical" evidence="8">
    <location>
        <begin position="182"/>
        <end position="203"/>
    </location>
</feature>
<evidence type="ECO:0000256" key="4">
    <source>
        <dbReference type="ARBA" id="ARBA00022475"/>
    </source>
</evidence>
<feature type="transmembrane region" description="Helical" evidence="8">
    <location>
        <begin position="210"/>
        <end position="229"/>
    </location>
</feature>
<dbReference type="NCBIfam" id="TIGR00835">
    <property type="entry name" value="agcS"/>
    <property type="match status" value="1"/>
</dbReference>
<protein>
    <submittedName>
        <fullName evidence="9">Sodium:alanine symporter family protein</fullName>
    </submittedName>
</protein>
<dbReference type="Pfam" id="PF01235">
    <property type="entry name" value="Na_Ala_symp"/>
    <property type="match status" value="1"/>
</dbReference>
<proteinExistence type="inferred from homology"/>
<reference evidence="9 10" key="1">
    <citation type="submission" date="2019-02" db="EMBL/GenBank/DDBJ databases">
        <title>Prokaryotic population dynamics and viral predation in marine succession experiment using metagenomics: the confinement effect.</title>
        <authorList>
            <person name="Haro-Moreno J.M."/>
            <person name="Rodriguez-Valera F."/>
            <person name="Lopez-Perez M."/>
        </authorList>
    </citation>
    <scope>NUCLEOTIDE SEQUENCE [LARGE SCALE GENOMIC DNA]</scope>
    <source>
        <strain evidence="9">MED-G157</strain>
    </source>
</reference>
<dbReference type="AlphaFoldDB" id="A0A520S0J0"/>
<feature type="transmembrane region" description="Helical" evidence="8">
    <location>
        <begin position="235"/>
        <end position="262"/>
    </location>
</feature>
<keyword evidence="7 8" id="KW-0472">Membrane</keyword>
<keyword evidence="8" id="KW-0769">Symport</keyword>
<keyword evidence="5 8" id="KW-0812">Transmembrane</keyword>
<evidence type="ECO:0000256" key="6">
    <source>
        <dbReference type="ARBA" id="ARBA00022989"/>
    </source>
</evidence>
<feature type="transmembrane region" description="Helical" evidence="8">
    <location>
        <begin position="450"/>
        <end position="470"/>
    </location>
</feature>
<dbReference type="PRINTS" id="PR00175">
    <property type="entry name" value="NAALASMPORT"/>
</dbReference>
<evidence type="ECO:0000256" key="7">
    <source>
        <dbReference type="ARBA" id="ARBA00023136"/>
    </source>
</evidence>
<sequence length="555" mass="60560">MAILNTLDTYLGSAHYFPFVLLATGIFLTFYLKFPQIRYFNHAWRILFGRYETPNAKGDASHFQALTTAISGTVGTGNIGGVALAIYLGGPAALFWMWMTAFFGMTTKFVEVTLSHKYRDTDSNGFIVGGPMYVMEKRLNMKWLAVIFAVATVVSSFGTGNLPQSNSIASGVQVAFGIPEWLTGSVLAILLGLVIVGGIHRIVKVAEKIVPLMALIYVIGALSVIVANLDQVGESLLAVLSDALTGSAASGGFLGATFAYAFNRGVNRGLFSNEAGQGSAPIAHAAARAEDPVSEGMVSILEPFIDTIIICTLTGLVILSSGVWTEKHQNEFQNFDMQFLHGNYNADDPEDREELFGHLSSSGADIEVFDGILQVIAGIAVTADHTVLHNRSIAEDVRYYLKGELYTGPLTIQHGKLMTDMDVNGRSLIHSVDLTAEAFSRGFFGDFGRYVVAIGLVLFAFTTAVAWSYYGDRAMTYLFGIKSLIFYRSTYVLGFFLAAIADTSLVWLIAAITIAFMTLPNLFSMLVLHREVKQTVDQYWANFHRKFPQKKSKSA</sequence>
<evidence type="ECO:0000313" key="10">
    <source>
        <dbReference type="Proteomes" id="UP000316199"/>
    </source>
</evidence>
<evidence type="ECO:0000256" key="8">
    <source>
        <dbReference type="RuleBase" id="RU363064"/>
    </source>
</evidence>
<evidence type="ECO:0000256" key="2">
    <source>
        <dbReference type="ARBA" id="ARBA00009261"/>
    </source>
</evidence>
<feature type="transmembrane region" description="Helical" evidence="8">
    <location>
        <begin position="143"/>
        <end position="162"/>
    </location>
</feature>
<keyword evidence="3 8" id="KW-0813">Transport</keyword>
<evidence type="ECO:0000256" key="5">
    <source>
        <dbReference type="ARBA" id="ARBA00022692"/>
    </source>
</evidence>
<keyword evidence="6 8" id="KW-1133">Transmembrane helix</keyword>
<dbReference type="EMBL" id="SHAG01000021">
    <property type="protein sequence ID" value="RZO75954.1"/>
    <property type="molecule type" value="Genomic_DNA"/>
</dbReference>
<name>A0A520S0J0_9GAMM</name>
<feature type="transmembrane region" description="Helical" evidence="8">
    <location>
        <begin position="65"/>
        <end position="87"/>
    </location>
</feature>
<dbReference type="InterPro" id="IPR001463">
    <property type="entry name" value="Na/Ala_symport"/>
</dbReference>
<dbReference type="PROSITE" id="PS00873">
    <property type="entry name" value="NA_ALANINE_SYMP"/>
    <property type="match status" value="1"/>
</dbReference>
<comment type="similarity">
    <text evidence="2 8">Belongs to the alanine or glycine:cation symporter (AGCS) (TC 2.A.25) family.</text>
</comment>
<evidence type="ECO:0000256" key="1">
    <source>
        <dbReference type="ARBA" id="ARBA00004651"/>
    </source>
</evidence>
<evidence type="ECO:0000256" key="3">
    <source>
        <dbReference type="ARBA" id="ARBA00022448"/>
    </source>
</evidence>
<keyword evidence="8" id="KW-0997">Cell inner membrane</keyword>
<organism evidence="9 10">
    <name type="scientific">OM182 bacterium</name>
    <dbReference type="NCBI Taxonomy" id="2510334"/>
    <lineage>
        <taxon>Bacteria</taxon>
        <taxon>Pseudomonadati</taxon>
        <taxon>Pseudomonadota</taxon>
        <taxon>Gammaproteobacteria</taxon>
        <taxon>OMG group</taxon>
        <taxon>OM182 clade</taxon>
    </lineage>
</organism>
<comment type="caution">
    <text evidence="9">The sequence shown here is derived from an EMBL/GenBank/DDBJ whole genome shotgun (WGS) entry which is preliminary data.</text>
</comment>
<feature type="transmembrane region" description="Helical" evidence="8">
    <location>
        <begin position="93"/>
        <end position="110"/>
    </location>
</feature>
<keyword evidence="4" id="KW-1003">Cell membrane</keyword>
<evidence type="ECO:0000313" key="9">
    <source>
        <dbReference type="EMBL" id="RZO75954.1"/>
    </source>
</evidence>
<dbReference type="Proteomes" id="UP000316199">
    <property type="component" value="Unassembled WGS sequence"/>
</dbReference>
<feature type="transmembrane region" description="Helical" evidence="8">
    <location>
        <begin position="14"/>
        <end position="32"/>
    </location>
</feature>
<comment type="subcellular location">
    <subcellularLocation>
        <location evidence="8">Cell inner membrane</location>
        <topology evidence="8">Multi-pass membrane protein</topology>
    </subcellularLocation>
    <subcellularLocation>
        <location evidence="1">Cell membrane</location>
        <topology evidence="1">Multi-pass membrane protein</topology>
    </subcellularLocation>
</comment>
<dbReference type="PANTHER" id="PTHR30330:SF3">
    <property type="entry name" value="TRANSCRIPTIONAL REGULATOR, LRP FAMILY"/>
    <property type="match status" value="1"/>
</dbReference>
<feature type="transmembrane region" description="Helical" evidence="8">
    <location>
        <begin position="506"/>
        <end position="528"/>
    </location>
</feature>
<feature type="transmembrane region" description="Helical" evidence="8">
    <location>
        <begin position="477"/>
        <end position="500"/>
    </location>
</feature>
<dbReference type="PANTHER" id="PTHR30330">
    <property type="entry name" value="AGSS FAMILY TRANSPORTER, SODIUM-ALANINE"/>
    <property type="match status" value="1"/>
</dbReference>
<gene>
    <name evidence="9" type="ORF">EVA68_05755</name>
</gene>
<dbReference type="GO" id="GO:0005283">
    <property type="term" value="F:amino acid:sodium symporter activity"/>
    <property type="evidence" value="ECO:0007669"/>
    <property type="project" value="InterPro"/>
</dbReference>